<comment type="caution">
    <text evidence="3">The sequence shown here is derived from an EMBL/GenBank/DDBJ whole genome shotgun (WGS) entry which is preliminary data.</text>
</comment>
<sequence length="675" mass="74104">MSRTEGISTTAHEKETGDENRLSKRKSIGYLLHHIVCLAWLGPAIAILYLNFSEYVVGASIGCFSCRLNPFSSATFNEETRLDRRDHNAVGGLQIASKAMEVWFGVIAAGILYDLLVILTKPGRDLPIGILAKYVQFSDILSLAEYPKGTKKHAHRIFLVFVGFMGILVNLMGPSAAVLMIPTLQWRETSFQALGTFDKLASAQPPQDAAVGKDCTTDLLAAGNFSCTASLYEHSLDQLFASVAGSLEQIGQTEVIFNPVISQERQVSFIVNTTNPDVDWIPSRQVAREISDDYLRYSDGVKQGLPGSNYTALANSLSTFLIRRGPTIGLAGGCYRGSLSNVTLGDEKTIRCYGGWDLYAENGTDYVRCIRVGSDTDVDVYFADHVYTPTSPNNPPCFVDGKPQAEPSCDWNEAFLADAPNDRVRNTSTNTILVEYTVPNLSNPNRTVWCDDISYLGFQEYSMDPSPFSNFIHLTQLETTDPRPHSDVLPLVVHTDWFLAGWSVDRGSTVDATRIAAQTIISLVKEALNDSADKLDLTTLNFMDGVAANQALSMINYLINSTNGTASFKSPDNLRKANPILSTGVRVYVRAYGLGSRSSVLSLVVLCIGVLSVLIRVLLALVVVSEREGQHMTPRSVRKLLIAALEHSPVENVRIMEGKARFSIRQRTVSFTHQS</sequence>
<keyword evidence="2" id="KW-0812">Transmembrane</keyword>
<feature type="transmembrane region" description="Helical" evidence="2">
    <location>
        <begin position="157"/>
        <end position="181"/>
    </location>
</feature>
<feature type="compositionally biased region" description="Polar residues" evidence="1">
    <location>
        <begin position="1"/>
        <end position="10"/>
    </location>
</feature>
<keyword evidence="2" id="KW-0472">Membrane</keyword>
<evidence type="ECO:0000313" key="3">
    <source>
        <dbReference type="EMBL" id="KAF7512910.1"/>
    </source>
</evidence>
<proteinExistence type="predicted"/>
<feature type="transmembrane region" description="Helical" evidence="2">
    <location>
        <begin position="600"/>
        <end position="624"/>
    </location>
</feature>
<protein>
    <submittedName>
        <fullName evidence="3">Uncharacterized protein</fullName>
    </submittedName>
</protein>
<evidence type="ECO:0000313" key="4">
    <source>
        <dbReference type="Proteomes" id="UP000606974"/>
    </source>
</evidence>
<accession>A0A8H7AP87</accession>
<gene>
    <name evidence="3" type="ORF">GJ744_012013</name>
</gene>
<dbReference type="Proteomes" id="UP000606974">
    <property type="component" value="Unassembled WGS sequence"/>
</dbReference>
<dbReference type="OrthoDB" id="5342924at2759"/>
<evidence type="ECO:0000256" key="2">
    <source>
        <dbReference type="SAM" id="Phobius"/>
    </source>
</evidence>
<organism evidence="3 4">
    <name type="scientific">Endocarpon pusillum</name>
    <dbReference type="NCBI Taxonomy" id="364733"/>
    <lineage>
        <taxon>Eukaryota</taxon>
        <taxon>Fungi</taxon>
        <taxon>Dikarya</taxon>
        <taxon>Ascomycota</taxon>
        <taxon>Pezizomycotina</taxon>
        <taxon>Eurotiomycetes</taxon>
        <taxon>Chaetothyriomycetidae</taxon>
        <taxon>Verrucariales</taxon>
        <taxon>Verrucariaceae</taxon>
        <taxon>Endocarpon</taxon>
    </lineage>
</organism>
<feature type="transmembrane region" description="Helical" evidence="2">
    <location>
        <begin position="102"/>
        <end position="119"/>
    </location>
</feature>
<dbReference type="EMBL" id="JAACFV010000009">
    <property type="protein sequence ID" value="KAF7512910.1"/>
    <property type="molecule type" value="Genomic_DNA"/>
</dbReference>
<reference evidence="3" key="1">
    <citation type="submission" date="2020-02" db="EMBL/GenBank/DDBJ databases">
        <authorList>
            <person name="Palmer J.M."/>
        </authorList>
    </citation>
    <scope>NUCLEOTIDE SEQUENCE</scope>
    <source>
        <strain evidence="3">EPUS1.4</strain>
        <tissue evidence="3">Thallus</tissue>
    </source>
</reference>
<keyword evidence="2" id="KW-1133">Transmembrane helix</keyword>
<feature type="region of interest" description="Disordered" evidence="1">
    <location>
        <begin position="1"/>
        <end position="20"/>
    </location>
</feature>
<feature type="transmembrane region" description="Helical" evidence="2">
    <location>
        <begin position="30"/>
        <end position="50"/>
    </location>
</feature>
<keyword evidence="4" id="KW-1185">Reference proteome</keyword>
<name>A0A8H7AP87_9EURO</name>
<evidence type="ECO:0000256" key="1">
    <source>
        <dbReference type="SAM" id="MobiDB-lite"/>
    </source>
</evidence>
<feature type="compositionally biased region" description="Basic and acidic residues" evidence="1">
    <location>
        <begin position="11"/>
        <end position="20"/>
    </location>
</feature>
<dbReference type="AlphaFoldDB" id="A0A8H7AP87"/>